<gene>
    <name evidence="1" type="ORF">BKK54_03205</name>
</gene>
<comment type="caution">
    <text evidence="1">The sequence shown here is derived from an EMBL/GenBank/DDBJ whole genome shotgun (WGS) entry which is preliminary data.</text>
</comment>
<accession>A0A1V3J8R6</accession>
<dbReference type="RefSeq" id="WP_077541476.1">
    <property type="nucleotide sequence ID" value="NZ_MLHN01000005.1"/>
</dbReference>
<name>A0A1V3J8R6_9PAST</name>
<sequence>MNNEFNRTYQALANDLINDIFYAQGVSNRGRVGLIRQYTEILLRAMMKLPESERLTLGDKKSTRFLEEYRTVSHHYSVVRAIEYIRDLGNSATHTLYTGTISEKEVQRAIFCLGKIYAGFFIDYFQRVRFGCNPAVMALFQLLPPRFRLLVVIALHRKSPRDFQVTEKMIILLFKVRGIERMKLWVERNKIKLEQIAHYSECDEQQVREIIKKDYTAYDVALSRMKLNIHPSPYESFEQSAMRYRDYVAEMSSYQNNEVWELKGIMDFVYLGIK</sequence>
<reference evidence="1 2" key="1">
    <citation type="submission" date="2016-10" db="EMBL/GenBank/DDBJ databases">
        <title>Rodentibacter gen. nov. and new species.</title>
        <authorList>
            <person name="Christensen H."/>
        </authorList>
    </citation>
    <scope>NUCLEOTIDE SEQUENCE [LARGE SCALE GENOMIC DNA]</scope>
    <source>
        <strain evidence="2">ppn416</strain>
    </source>
</reference>
<proteinExistence type="predicted"/>
<evidence type="ECO:0000313" key="1">
    <source>
        <dbReference type="EMBL" id="OOF51432.1"/>
    </source>
</evidence>
<dbReference type="AlphaFoldDB" id="A0A1V3J8R6"/>
<protein>
    <recommendedName>
        <fullName evidence="3">DUF4145 domain-containing protein</fullName>
    </recommendedName>
</protein>
<dbReference type="Proteomes" id="UP000188481">
    <property type="component" value="Unassembled WGS sequence"/>
</dbReference>
<organism evidence="1 2">
    <name type="scientific">Rodentibacter genomosp. 1</name>
    <dbReference type="NCBI Taxonomy" id="1908264"/>
    <lineage>
        <taxon>Bacteria</taxon>
        <taxon>Pseudomonadati</taxon>
        <taxon>Pseudomonadota</taxon>
        <taxon>Gammaproteobacteria</taxon>
        <taxon>Pasteurellales</taxon>
        <taxon>Pasteurellaceae</taxon>
        <taxon>Rodentibacter</taxon>
    </lineage>
</organism>
<evidence type="ECO:0000313" key="2">
    <source>
        <dbReference type="Proteomes" id="UP000188481"/>
    </source>
</evidence>
<dbReference type="EMBL" id="MLHN01000005">
    <property type="protein sequence ID" value="OOF51432.1"/>
    <property type="molecule type" value="Genomic_DNA"/>
</dbReference>
<evidence type="ECO:0008006" key="3">
    <source>
        <dbReference type="Google" id="ProtNLM"/>
    </source>
</evidence>
<keyword evidence="2" id="KW-1185">Reference proteome</keyword>